<organism evidence="1 2">
    <name type="scientific">Naganishia cerealis</name>
    <dbReference type="NCBI Taxonomy" id="610337"/>
    <lineage>
        <taxon>Eukaryota</taxon>
        <taxon>Fungi</taxon>
        <taxon>Dikarya</taxon>
        <taxon>Basidiomycota</taxon>
        <taxon>Agaricomycotina</taxon>
        <taxon>Tremellomycetes</taxon>
        <taxon>Filobasidiales</taxon>
        <taxon>Filobasidiaceae</taxon>
        <taxon>Naganishia</taxon>
    </lineage>
</organism>
<accession>A0ACC2UY54</accession>
<proteinExistence type="predicted"/>
<evidence type="ECO:0000313" key="1">
    <source>
        <dbReference type="EMBL" id="KAJ9091894.1"/>
    </source>
</evidence>
<comment type="caution">
    <text evidence="1">The sequence shown here is derived from an EMBL/GenBank/DDBJ whole genome shotgun (WGS) entry which is preliminary data.</text>
</comment>
<dbReference type="Proteomes" id="UP001241377">
    <property type="component" value="Unassembled WGS sequence"/>
</dbReference>
<sequence length="527" mass="57554">MSSPPTVSEKPSANQDEPLLPTHELQNLYSGDSKERIIGWLSGAVQIPTEAYDDMADVEGDPRFKVFGVFHDYLEEKFPAVYKTLSVEKVNTYGLAYEWKGSDASLKPLFLTAHQDVVPVERSTVLDWDYPPFSGHYDGEYIWGRGASDDKTGLISIMSAVELLIENGFKPTRSLVLAYGFDEECGGKVGAAALGKHLEQKYGKDSMLMLVDEGSGLDERYGQTIAEPSTAEKGYLDVELSVATPGGHSSVPPPHTGIGLLALAINELEANPVPARMNRKNPLYSALQCYAHYGNLDKKVKDVLKKASQGGKRGDKALRKLTDLIVKMGGALKAHVTTTRAVDIVKGGVKVNALPELSQAVINHRINPDSSVAELQEQMINVLQPLTDKYELSFHAFGNKISELKDARGTLTLAEAFNSALEPAPISPSTTDSVAWNLLSGSAKDTWSSRKGADHTDLIMVPGLGIGNTDTKRYWNLTSNIYRFGYLLRADADGIHTVNEHVKADAVVEAVRFMQRLILNADEYDGN</sequence>
<gene>
    <name evidence="1" type="ORF">QFC19_008920</name>
</gene>
<keyword evidence="2" id="KW-1185">Reference proteome</keyword>
<evidence type="ECO:0000313" key="2">
    <source>
        <dbReference type="Proteomes" id="UP001241377"/>
    </source>
</evidence>
<dbReference type="EMBL" id="JASBWR010000142">
    <property type="protein sequence ID" value="KAJ9091894.1"/>
    <property type="molecule type" value="Genomic_DNA"/>
</dbReference>
<name>A0ACC2UY54_9TREE</name>
<reference evidence="1" key="1">
    <citation type="submission" date="2023-04" db="EMBL/GenBank/DDBJ databases">
        <title>Draft Genome sequencing of Naganishia species isolated from polar environments using Oxford Nanopore Technology.</title>
        <authorList>
            <person name="Leo P."/>
            <person name="Venkateswaran K."/>
        </authorList>
    </citation>
    <scope>NUCLEOTIDE SEQUENCE</scope>
    <source>
        <strain evidence="1">MNA-CCFEE 5261</strain>
    </source>
</reference>
<protein>
    <submittedName>
        <fullName evidence="1">Uncharacterized protein</fullName>
    </submittedName>
</protein>